<keyword evidence="1" id="KW-0723">Serine/threonine-protein kinase</keyword>
<dbReference type="Gene3D" id="1.10.510.10">
    <property type="entry name" value="Transferase(Phosphotransferase) domain 1"/>
    <property type="match status" value="1"/>
</dbReference>
<keyword evidence="3" id="KW-0547">Nucleotide-binding</keyword>
<dbReference type="InterPro" id="IPR000719">
    <property type="entry name" value="Prot_kinase_dom"/>
</dbReference>
<organism evidence="7 8">
    <name type="scientific">Cichlidogyrus casuarinus</name>
    <dbReference type="NCBI Taxonomy" id="1844966"/>
    <lineage>
        <taxon>Eukaryota</taxon>
        <taxon>Metazoa</taxon>
        <taxon>Spiralia</taxon>
        <taxon>Lophotrochozoa</taxon>
        <taxon>Platyhelminthes</taxon>
        <taxon>Monogenea</taxon>
        <taxon>Monopisthocotylea</taxon>
        <taxon>Dactylogyridea</taxon>
        <taxon>Ancyrocephalidae</taxon>
        <taxon>Cichlidogyrus</taxon>
    </lineage>
</organism>
<dbReference type="AlphaFoldDB" id="A0ABD2PM13"/>
<evidence type="ECO:0000256" key="2">
    <source>
        <dbReference type="ARBA" id="ARBA00022679"/>
    </source>
</evidence>
<dbReference type="Proteomes" id="UP001626550">
    <property type="component" value="Unassembled WGS sequence"/>
</dbReference>
<sequence>KAWDSKLKCYVAIKKLSRPFENSEYAKRTFRELRILNEMDHENILCMIHVFTSDENFEHFSEVYIVSPFMEMDLSSVIKNPSVELTEDHISFFMYQMLRGLKYMHSAEIVHRDLKPANIGISPDLELRIMDFGLARVRNEEMTGYIATRWYRAPEVMYNWCHYYSAVDLWSVGCIMAELYNRKPLLPG</sequence>
<evidence type="ECO:0000256" key="5">
    <source>
        <dbReference type="ARBA" id="ARBA00022840"/>
    </source>
</evidence>
<name>A0ABD2PM13_9PLAT</name>
<feature type="domain" description="Protein kinase" evidence="6">
    <location>
        <begin position="1"/>
        <end position="188"/>
    </location>
</feature>
<dbReference type="PROSITE" id="PS50011">
    <property type="entry name" value="PROTEIN_KINASE_DOM"/>
    <property type="match status" value="1"/>
</dbReference>
<gene>
    <name evidence="7" type="ORF">Ciccas_013302</name>
</gene>
<evidence type="ECO:0000259" key="6">
    <source>
        <dbReference type="PROSITE" id="PS50011"/>
    </source>
</evidence>
<keyword evidence="5" id="KW-0067">ATP-binding</keyword>
<feature type="non-terminal residue" evidence="7">
    <location>
        <position position="1"/>
    </location>
</feature>
<evidence type="ECO:0000256" key="3">
    <source>
        <dbReference type="ARBA" id="ARBA00022741"/>
    </source>
</evidence>
<accession>A0ABD2PM13</accession>
<keyword evidence="4" id="KW-0418">Kinase</keyword>
<comment type="caution">
    <text evidence="7">The sequence shown here is derived from an EMBL/GenBank/DDBJ whole genome shotgun (WGS) entry which is preliminary data.</text>
</comment>
<dbReference type="InterPro" id="IPR050117">
    <property type="entry name" value="MAPK"/>
</dbReference>
<evidence type="ECO:0000313" key="7">
    <source>
        <dbReference type="EMBL" id="KAL3308170.1"/>
    </source>
</evidence>
<dbReference type="GO" id="GO:0004674">
    <property type="term" value="F:protein serine/threonine kinase activity"/>
    <property type="evidence" value="ECO:0007669"/>
    <property type="project" value="UniProtKB-KW"/>
</dbReference>
<dbReference type="EMBL" id="JBJKFK010005716">
    <property type="protein sequence ID" value="KAL3308170.1"/>
    <property type="molecule type" value="Genomic_DNA"/>
</dbReference>
<keyword evidence="2" id="KW-0808">Transferase</keyword>
<reference evidence="7 8" key="1">
    <citation type="submission" date="2024-11" db="EMBL/GenBank/DDBJ databases">
        <title>Adaptive evolution of stress response genes in parasites aligns with host niche diversity.</title>
        <authorList>
            <person name="Hahn C."/>
            <person name="Resl P."/>
        </authorList>
    </citation>
    <scope>NUCLEOTIDE SEQUENCE [LARGE SCALE GENOMIC DNA]</scope>
    <source>
        <strain evidence="7">EGGRZ-B1_66</strain>
        <tissue evidence="7">Body</tissue>
    </source>
</reference>
<dbReference type="GO" id="GO:0005524">
    <property type="term" value="F:ATP binding"/>
    <property type="evidence" value="ECO:0007669"/>
    <property type="project" value="UniProtKB-KW"/>
</dbReference>
<dbReference type="SMART" id="SM00220">
    <property type="entry name" value="S_TKc"/>
    <property type="match status" value="1"/>
</dbReference>
<dbReference type="PANTHER" id="PTHR24055">
    <property type="entry name" value="MITOGEN-ACTIVATED PROTEIN KINASE"/>
    <property type="match status" value="1"/>
</dbReference>
<evidence type="ECO:0000256" key="1">
    <source>
        <dbReference type="ARBA" id="ARBA00022527"/>
    </source>
</evidence>
<dbReference type="SUPFAM" id="SSF56112">
    <property type="entry name" value="Protein kinase-like (PK-like)"/>
    <property type="match status" value="1"/>
</dbReference>
<dbReference type="Pfam" id="PF00069">
    <property type="entry name" value="Pkinase"/>
    <property type="match status" value="1"/>
</dbReference>
<keyword evidence="8" id="KW-1185">Reference proteome</keyword>
<dbReference type="Gene3D" id="3.30.200.20">
    <property type="entry name" value="Phosphorylase Kinase, domain 1"/>
    <property type="match status" value="1"/>
</dbReference>
<dbReference type="FunFam" id="1.10.510.10:FF:000624">
    <property type="entry name" value="Mitogen-activated protein kinase"/>
    <property type="match status" value="1"/>
</dbReference>
<evidence type="ECO:0000313" key="8">
    <source>
        <dbReference type="Proteomes" id="UP001626550"/>
    </source>
</evidence>
<protein>
    <recommendedName>
        <fullName evidence="6">Protein kinase domain-containing protein</fullName>
    </recommendedName>
</protein>
<evidence type="ECO:0000256" key="4">
    <source>
        <dbReference type="ARBA" id="ARBA00022777"/>
    </source>
</evidence>
<proteinExistence type="predicted"/>
<dbReference type="InterPro" id="IPR011009">
    <property type="entry name" value="Kinase-like_dom_sf"/>
</dbReference>